<dbReference type="InterPro" id="IPR038063">
    <property type="entry name" value="Transpep_catalytic_dom"/>
</dbReference>
<dbReference type="Gene3D" id="2.40.440.10">
    <property type="entry name" value="L,D-transpeptidase catalytic domain-like"/>
    <property type="match status" value="1"/>
</dbReference>
<name>A0A951P9N4_9CYAN</name>
<reference evidence="12" key="1">
    <citation type="submission" date="2021-05" db="EMBL/GenBank/DDBJ databases">
        <authorList>
            <person name="Pietrasiak N."/>
            <person name="Ward R."/>
            <person name="Stajich J.E."/>
            <person name="Kurbessoian T."/>
        </authorList>
    </citation>
    <scope>NUCLEOTIDE SEQUENCE</scope>
    <source>
        <strain evidence="12">GSE-TBD4-15B</strain>
    </source>
</reference>
<reference evidence="12" key="2">
    <citation type="journal article" date="2022" name="Microbiol. Resour. Announc.">
        <title>Metagenome Sequencing to Explore Phylogenomics of Terrestrial Cyanobacteria.</title>
        <authorList>
            <person name="Ward R.D."/>
            <person name="Stajich J.E."/>
            <person name="Johansen J.R."/>
            <person name="Huntemann M."/>
            <person name="Clum A."/>
            <person name="Foster B."/>
            <person name="Foster B."/>
            <person name="Roux S."/>
            <person name="Palaniappan K."/>
            <person name="Varghese N."/>
            <person name="Mukherjee S."/>
            <person name="Reddy T.B.K."/>
            <person name="Daum C."/>
            <person name="Copeland A."/>
            <person name="Chen I.A."/>
            <person name="Ivanova N.N."/>
            <person name="Kyrpides N.C."/>
            <person name="Shapiro N."/>
            <person name="Eloe-Fadrosh E.A."/>
            <person name="Pietrasiak N."/>
        </authorList>
    </citation>
    <scope>NUCLEOTIDE SEQUENCE</scope>
    <source>
        <strain evidence="12">GSE-TBD4-15B</strain>
    </source>
</reference>
<dbReference type="CDD" id="cd16913">
    <property type="entry name" value="YkuD_like"/>
    <property type="match status" value="1"/>
</dbReference>
<evidence type="ECO:0000256" key="10">
    <source>
        <dbReference type="SAM" id="SignalP"/>
    </source>
</evidence>
<dbReference type="InterPro" id="IPR005490">
    <property type="entry name" value="LD_TPept_cat_dom"/>
</dbReference>
<evidence type="ECO:0000256" key="7">
    <source>
        <dbReference type="ARBA" id="ARBA00022984"/>
    </source>
</evidence>
<dbReference type="InterPro" id="IPR050979">
    <property type="entry name" value="LD-transpeptidase"/>
</dbReference>
<keyword evidence="7 9" id="KW-0573">Peptidoglycan synthesis</keyword>
<evidence type="ECO:0000256" key="9">
    <source>
        <dbReference type="PROSITE-ProRule" id="PRU01373"/>
    </source>
</evidence>
<dbReference type="GO" id="GO:0016757">
    <property type="term" value="F:glycosyltransferase activity"/>
    <property type="evidence" value="ECO:0007669"/>
    <property type="project" value="UniProtKB-KW"/>
</dbReference>
<organism evidence="12 13">
    <name type="scientific">Pegethrix bostrychoides GSE-TBD4-15B</name>
    <dbReference type="NCBI Taxonomy" id="2839662"/>
    <lineage>
        <taxon>Bacteria</taxon>
        <taxon>Bacillati</taxon>
        <taxon>Cyanobacteriota</taxon>
        <taxon>Cyanophyceae</taxon>
        <taxon>Oculatellales</taxon>
        <taxon>Oculatellaceae</taxon>
        <taxon>Pegethrix</taxon>
    </lineage>
</organism>
<evidence type="ECO:0000256" key="8">
    <source>
        <dbReference type="ARBA" id="ARBA00023316"/>
    </source>
</evidence>
<feature type="signal peptide" evidence="10">
    <location>
        <begin position="1"/>
        <end position="28"/>
    </location>
</feature>
<keyword evidence="6 9" id="KW-0133">Cell shape</keyword>
<dbReference type="GO" id="GO:0005576">
    <property type="term" value="C:extracellular region"/>
    <property type="evidence" value="ECO:0007669"/>
    <property type="project" value="TreeGrafter"/>
</dbReference>
<proteinExistence type="inferred from homology"/>
<feature type="chain" id="PRO_5037991650" evidence="10">
    <location>
        <begin position="29"/>
        <end position="186"/>
    </location>
</feature>
<evidence type="ECO:0000256" key="4">
    <source>
        <dbReference type="ARBA" id="ARBA00022679"/>
    </source>
</evidence>
<keyword evidence="3" id="KW-0328">Glycosyltransferase</keyword>
<dbReference type="PROSITE" id="PS52029">
    <property type="entry name" value="LD_TPASE"/>
    <property type="match status" value="1"/>
</dbReference>
<keyword evidence="5" id="KW-0378">Hydrolase</keyword>
<keyword evidence="4" id="KW-0808">Transferase</keyword>
<evidence type="ECO:0000313" key="13">
    <source>
        <dbReference type="Proteomes" id="UP000707356"/>
    </source>
</evidence>
<feature type="active site" description="Proton donor/acceptor" evidence="9">
    <location>
        <position position="145"/>
    </location>
</feature>
<dbReference type="GO" id="GO:0018104">
    <property type="term" value="P:peptidoglycan-protein cross-linking"/>
    <property type="evidence" value="ECO:0007669"/>
    <property type="project" value="TreeGrafter"/>
</dbReference>
<evidence type="ECO:0000256" key="3">
    <source>
        <dbReference type="ARBA" id="ARBA00022676"/>
    </source>
</evidence>
<evidence type="ECO:0000259" key="11">
    <source>
        <dbReference type="PROSITE" id="PS52029"/>
    </source>
</evidence>
<feature type="active site" description="Nucleophile" evidence="9">
    <location>
        <position position="161"/>
    </location>
</feature>
<evidence type="ECO:0000256" key="1">
    <source>
        <dbReference type="ARBA" id="ARBA00004752"/>
    </source>
</evidence>
<evidence type="ECO:0000313" key="12">
    <source>
        <dbReference type="EMBL" id="MBW4465282.1"/>
    </source>
</evidence>
<keyword evidence="10" id="KW-0732">Signal</keyword>
<dbReference type="PANTHER" id="PTHR30582">
    <property type="entry name" value="L,D-TRANSPEPTIDASE"/>
    <property type="match status" value="1"/>
</dbReference>
<dbReference type="Proteomes" id="UP000707356">
    <property type="component" value="Unassembled WGS sequence"/>
</dbReference>
<dbReference type="GO" id="GO:0071555">
    <property type="term" value="P:cell wall organization"/>
    <property type="evidence" value="ECO:0007669"/>
    <property type="project" value="UniProtKB-UniRule"/>
</dbReference>
<sequence>MKLYRLLQVSTAVACLCGWGIIAAPCLAATGGAAAESAVRSRLPLPELPQIHPLLPEPSSIRLVLKLQEKRLHVYSGNQVTSYPVAIGKAGWETPVGQFQVIEMVREPGWTNPFTQEIVPPSAENPLGDRWIAFWTDGTNYVGFHGTPDRSSVGQAASHGCVRMFNEDVKALYELVRVGTSVTVEP</sequence>
<dbReference type="PANTHER" id="PTHR30582:SF24">
    <property type="entry name" value="L,D-TRANSPEPTIDASE ERFK_SRFK-RELATED"/>
    <property type="match status" value="1"/>
</dbReference>
<keyword evidence="8 9" id="KW-0961">Cell wall biogenesis/degradation</keyword>
<evidence type="ECO:0000256" key="2">
    <source>
        <dbReference type="ARBA" id="ARBA00005992"/>
    </source>
</evidence>
<dbReference type="Pfam" id="PF03734">
    <property type="entry name" value="YkuD"/>
    <property type="match status" value="1"/>
</dbReference>
<dbReference type="GO" id="GO:0071972">
    <property type="term" value="F:peptidoglycan L,D-transpeptidase activity"/>
    <property type="evidence" value="ECO:0007669"/>
    <property type="project" value="TreeGrafter"/>
</dbReference>
<feature type="domain" description="L,D-TPase catalytic" evidence="11">
    <location>
        <begin position="61"/>
        <end position="185"/>
    </location>
</feature>
<evidence type="ECO:0000256" key="6">
    <source>
        <dbReference type="ARBA" id="ARBA00022960"/>
    </source>
</evidence>
<dbReference type="SUPFAM" id="SSF141523">
    <property type="entry name" value="L,D-transpeptidase catalytic domain-like"/>
    <property type="match status" value="1"/>
</dbReference>
<comment type="similarity">
    <text evidence="2">Belongs to the YkuD family.</text>
</comment>
<comment type="caution">
    <text evidence="12">The sequence shown here is derived from an EMBL/GenBank/DDBJ whole genome shotgun (WGS) entry which is preliminary data.</text>
</comment>
<evidence type="ECO:0000256" key="5">
    <source>
        <dbReference type="ARBA" id="ARBA00022801"/>
    </source>
</evidence>
<accession>A0A951P9N4</accession>
<protein>
    <submittedName>
        <fullName evidence="12">L,D-transpeptidase</fullName>
    </submittedName>
</protein>
<gene>
    <name evidence="12" type="ORF">KME07_07560</name>
</gene>
<dbReference type="GO" id="GO:0008360">
    <property type="term" value="P:regulation of cell shape"/>
    <property type="evidence" value="ECO:0007669"/>
    <property type="project" value="UniProtKB-UniRule"/>
</dbReference>
<dbReference type="EMBL" id="JAHHHV010000037">
    <property type="protein sequence ID" value="MBW4465282.1"/>
    <property type="molecule type" value="Genomic_DNA"/>
</dbReference>
<dbReference type="AlphaFoldDB" id="A0A951P9N4"/>
<comment type="pathway">
    <text evidence="1 9">Cell wall biogenesis; peptidoglycan biosynthesis.</text>
</comment>